<dbReference type="AlphaFoldDB" id="A0A6D2JZX5"/>
<gene>
    <name evidence="1" type="ORF">MERR_LOCUS32130</name>
</gene>
<accession>A0A6D2JZX5</accession>
<keyword evidence="2" id="KW-1185">Reference proteome</keyword>
<reference evidence="1" key="1">
    <citation type="submission" date="2020-01" db="EMBL/GenBank/DDBJ databases">
        <authorList>
            <person name="Mishra B."/>
        </authorList>
    </citation>
    <scope>NUCLEOTIDE SEQUENCE [LARGE SCALE GENOMIC DNA]</scope>
</reference>
<evidence type="ECO:0000313" key="2">
    <source>
        <dbReference type="Proteomes" id="UP000467841"/>
    </source>
</evidence>
<dbReference type="Proteomes" id="UP000467841">
    <property type="component" value="Unassembled WGS sequence"/>
</dbReference>
<proteinExistence type="predicted"/>
<organism evidence="1 2">
    <name type="scientific">Microthlaspi erraticum</name>
    <dbReference type="NCBI Taxonomy" id="1685480"/>
    <lineage>
        <taxon>Eukaryota</taxon>
        <taxon>Viridiplantae</taxon>
        <taxon>Streptophyta</taxon>
        <taxon>Embryophyta</taxon>
        <taxon>Tracheophyta</taxon>
        <taxon>Spermatophyta</taxon>
        <taxon>Magnoliopsida</taxon>
        <taxon>eudicotyledons</taxon>
        <taxon>Gunneridae</taxon>
        <taxon>Pentapetalae</taxon>
        <taxon>rosids</taxon>
        <taxon>malvids</taxon>
        <taxon>Brassicales</taxon>
        <taxon>Brassicaceae</taxon>
        <taxon>Coluteocarpeae</taxon>
        <taxon>Microthlaspi</taxon>
    </lineage>
</organism>
<dbReference type="EMBL" id="CACVBM020001308">
    <property type="protein sequence ID" value="CAA7044895.1"/>
    <property type="molecule type" value="Genomic_DNA"/>
</dbReference>
<name>A0A6D2JZX5_9BRAS</name>
<comment type="caution">
    <text evidence="1">The sequence shown here is derived from an EMBL/GenBank/DDBJ whole genome shotgun (WGS) entry which is preliminary data.</text>
</comment>
<evidence type="ECO:0000313" key="1">
    <source>
        <dbReference type="EMBL" id="CAA7044895.1"/>
    </source>
</evidence>
<protein>
    <submittedName>
        <fullName evidence="1">Uncharacterized protein</fullName>
    </submittedName>
</protein>
<sequence>MVLWRRRGDNFRNSFSSKETWSLTRQAQPMKEWNKGIWFTHATPKYSWLANLNRLATVYLLELTCLKAYSSLHRAGEISSYELSRYRAIIQDLVKVVRRNPEKSGVSCSVEIPLNPEHVQQEIPKIMEAGEIRALAGEL</sequence>